<dbReference type="Proteomes" id="UP000020077">
    <property type="component" value="Unassembled WGS sequence"/>
</dbReference>
<protein>
    <submittedName>
        <fullName evidence="2">Uncharacterized protein</fullName>
    </submittedName>
</protein>
<proteinExistence type="predicted"/>
<sequence>MIAPGKTPRAPATGGASMPDNHVFPNGGINEMAGLLNGYHITYWKPPKIHLPRGSKTKGWPLARLRSRSACSC</sequence>
<accession>A0A084Y715</accession>
<comment type="caution">
    <text evidence="2">The sequence shown here is derived from an EMBL/GenBank/DDBJ whole genome shotgun (WGS) entry which is preliminary data.</text>
</comment>
<reference evidence="2 3" key="1">
    <citation type="submission" date="2014-02" db="EMBL/GenBank/DDBJ databases">
        <title>Expanding our view of genomic diversity in Candidatus Accumulibacter clades.</title>
        <authorList>
            <person name="Skennerton C.T."/>
            <person name="Barr J.J."/>
            <person name="Slater F.R."/>
            <person name="Bond P.L."/>
            <person name="Tyson G.W."/>
        </authorList>
    </citation>
    <scope>NUCLEOTIDE SEQUENCE [LARGE SCALE GENOMIC DNA]</scope>
    <source>
        <strain evidence="3">BA-91</strain>
    </source>
</reference>
<dbReference type="EMBL" id="JDVG02000693">
    <property type="protein sequence ID" value="KFB70509.1"/>
    <property type="molecule type" value="Genomic_DNA"/>
</dbReference>
<name>A0A084Y715_9PROT</name>
<evidence type="ECO:0000313" key="3">
    <source>
        <dbReference type="Proteomes" id="UP000020077"/>
    </source>
</evidence>
<evidence type="ECO:0000313" key="2">
    <source>
        <dbReference type="EMBL" id="KFB70509.1"/>
    </source>
</evidence>
<evidence type="ECO:0000256" key="1">
    <source>
        <dbReference type="SAM" id="MobiDB-lite"/>
    </source>
</evidence>
<feature type="region of interest" description="Disordered" evidence="1">
    <location>
        <begin position="1"/>
        <end position="24"/>
    </location>
</feature>
<organism evidence="2 3">
    <name type="scientific">Candidatus Accumulibacter phosphatis</name>
    <dbReference type="NCBI Taxonomy" id="327160"/>
    <lineage>
        <taxon>Bacteria</taxon>
        <taxon>Pseudomonadati</taxon>
        <taxon>Pseudomonadota</taxon>
        <taxon>Betaproteobacteria</taxon>
        <taxon>Candidatus Accumulibacter</taxon>
    </lineage>
</organism>
<dbReference type="AlphaFoldDB" id="A0A084Y715"/>
<gene>
    <name evidence="2" type="ORF">AW09_004402</name>
</gene>